<evidence type="ECO:0000259" key="4">
    <source>
        <dbReference type="SMART" id="SM00249"/>
    </source>
</evidence>
<dbReference type="InterPro" id="IPR013083">
    <property type="entry name" value="Znf_RING/FYVE/PHD"/>
</dbReference>
<reference evidence="5" key="1">
    <citation type="submission" date="2021-12" db="EMBL/GenBank/DDBJ databases">
        <authorList>
            <person name="King R."/>
        </authorList>
    </citation>
    <scope>NUCLEOTIDE SEQUENCE</scope>
</reference>
<proteinExistence type="predicted"/>
<gene>
    <name evidence="5" type="ORF">CHILSU_LOCUS2619</name>
</gene>
<dbReference type="EMBL" id="OU963907">
    <property type="protein sequence ID" value="CAH0399471.1"/>
    <property type="molecule type" value="Genomic_DNA"/>
</dbReference>
<evidence type="ECO:0000256" key="3">
    <source>
        <dbReference type="ARBA" id="ARBA00022833"/>
    </source>
</evidence>
<dbReference type="SMART" id="SM00249">
    <property type="entry name" value="PHD"/>
    <property type="match status" value="1"/>
</dbReference>
<organism evidence="5 6">
    <name type="scientific">Chilo suppressalis</name>
    <name type="common">Asiatic rice borer moth</name>
    <dbReference type="NCBI Taxonomy" id="168631"/>
    <lineage>
        <taxon>Eukaryota</taxon>
        <taxon>Metazoa</taxon>
        <taxon>Ecdysozoa</taxon>
        <taxon>Arthropoda</taxon>
        <taxon>Hexapoda</taxon>
        <taxon>Insecta</taxon>
        <taxon>Pterygota</taxon>
        <taxon>Neoptera</taxon>
        <taxon>Endopterygota</taxon>
        <taxon>Lepidoptera</taxon>
        <taxon>Glossata</taxon>
        <taxon>Ditrysia</taxon>
        <taxon>Pyraloidea</taxon>
        <taxon>Crambidae</taxon>
        <taxon>Crambinae</taxon>
        <taxon>Chilo</taxon>
    </lineage>
</organism>
<keyword evidence="3" id="KW-0862">Zinc</keyword>
<dbReference type="SUPFAM" id="SSF57903">
    <property type="entry name" value="FYVE/PHD zinc finger"/>
    <property type="match status" value="1"/>
</dbReference>
<dbReference type="InterPro" id="IPR001965">
    <property type="entry name" value="Znf_PHD"/>
</dbReference>
<protein>
    <recommendedName>
        <fullName evidence="4">Zinc finger PHD-type domain-containing protein</fullName>
    </recommendedName>
</protein>
<keyword evidence="2" id="KW-0863">Zinc-finger</keyword>
<evidence type="ECO:0000313" key="6">
    <source>
        <dbReference type="Proteomes" id="UP001153292"/>
    </source>
</evidence>
<dbReference type="Gene3D" id="3.30.40.10">
    <property type="entry name" value="Zinc/RING finger domain, C3HC4 (zinc finger)"/>
    <property type="match status" value="1"/>
</dbReference>
<name>A0ABN8B1X7_CHISP</name>
<evidence type="ECO:0000256" key="1">
    <source>
        <dbReference type="ARBA" id="ARBA00022723"/>
    </source>
</evidence>
<keyword evidence="6" id="KW-1185">Reference proteome</keyword>
<sequence>MATAFASSRCAKCKEVVGYGPECFSCSGKFHFGCSGITERVFERLEQNKKNWSCSSCRENKPKLAPISKQLSQGKDPIQNIDVDCGLVMGKAVKLILAKISSLETQFAAFQSLQTNIKQVVNDIAELKTILDSRIDEVTNKVSDIDSRVSLLEVAKKDVTDLKATVTELLERDDLISK</sequence>
<evidence type="ECO:0000313" key="5">
    <source>
        <dbReference type="EMBL" id="CAH0399471.1"/>
    </source>
</evidence>
<evidence type="ECO:0000256" key="2">
    <source>
        <dbReference type="ARBA" id="ARBA00022771"/>
    </source>
</evidence>
<feature type="domain" description="Zinc finger PHD-type" evidence="4">
    <location>
        <begin position="9"/>
        <end position="58"/>
    </location>
</feature>
<dbReference type="InterPro" id="IPR011011">
    <property type="entry name" value="Znf_FYVE_PHD"/>
</dbReference>
<keyword evidence="1" id="KW-0479">Metal-binding</keyword>
<accession>A0ABN8B1X7</accession>
<dbReference type="Proteomes" id="UP001153292">
    <property type="component" value="Chromosome 14"/>
</dbReference>